<dbReference type="GO" id="GO:0030991">
    <property type="term" value="C:intraciliary transport particle A"/>
    <property type="evidence" value="ECO:0007669"/>
    <property type="project" value="TreeGrafter"/>
</dbReference>
<feature type="domain" description="IF140/IFT172/WDR19 TPR" evidence="10">
    <location>
        <begin position="64"/>
        <end position="225"/>
    </location>
</feature>
<evidence type="ECO:0000256" key="5">
    <source>
        <dbReference type="ARBA" id="ARBA00022794"/>
    </source>
</evidence>
<dbReference type="EMBL" id="UZAM01007124">
    <property type="protein sequence ID" value="VDO96863.1"/>
    <property type="molecule type" value="Genomic_DNA"/>
</dbReference>
<dbReference type="PANTHER" id="PTHR14920:SF0">
    <property type="entry name" value="WD REPEAT DOMAIN 19"/>
    <property type="match status" value="1"/>
</dbReference>
<evidence type="ECO:0000313" key="13">
    <source>
        <dbReference type="WBParaSite" id="SBAD_0000229801-mRNA-1"/>
    </source>
</evidence>
<dbReference type="AlphaFoldDB" id="A0A183IF01"/>
<proteinExistence type="predicted"/>
<name>A0A183IF01_9BILA</name>
<evidence type="ECO:0000313" key="12">
    <source>
        <dbReference type="Proteomes" id="UP000270296"/>
    </source>
</evidence>
<evidence type="ECO:0000313" key="11">
    <source>
        <dbReference type="EMBL" id="VDO96863.1"/>
    </source>
</evidence>
<dbReference type="OrthoDB" id="10250638at2759"/>
<evidence type="ECO:0000256" key="6">
    <source>
        <dbReference type="ARBA" id="ARBA00023069"/>
    </source>
</evidence>
<evidence type="ECO:0000256" key="1">
    <source>
        <dbReference type="ARBA" id="ARBA00004120"/>
    </source>
</evidence>
<evidence type="ECO:0000259" key="9">
    <source>
        <dbReference type="Pfam" id="PF23145"/>
    </source>
</evidence>
<evidence type="ECO:0000256" key="3">
    <source>
        <dbReference type="ARBA" id="ARBA00022574"/>
    </source>
</evidence>
<organism evidence="13">
    <name type="scientific">Soboliphyme baturini</name>
    <dbReference type="NCBI Taxonomy" id="241478"/>
    <lineage>
        <taxon>Eukaryota</taxon>
        <taxon>Metazoa</taxon>
        <taxon>Ecdysozoa</taxon>
        <taxon>Nematoda</taxon>
        <taxon>Enoplea</taxon>
        <taxon>Dorylaimia</taxon>
        <taxon>Dioctophymatida</taxon>
        <taxon>Dioctophymatoidea</taxon>
        <taxon>Soboliphymatidae</taxon>
        <taxon>Soboliphyme</taxon>
    </lineage>
</organism>
<dbReference type="WBParaSite" id="SBAD_0000229801-mRNA-1">
    <property type="protein sequence ID" value="SBAD_0000229801-mRNA-1"/>
    <property type="gene ID" value="SBAD_0000229801"/>
</dbReference>
<keyword evidence="2" id="KW-0963">Cytoplasm</keyword>
<evidence type="ECO:0000259" key="10">
    <source>
        <dbReference type="Pfam" id="PF24762"/>
    </source>
</evidence>
<reference evidence="11 12" key="2">
    <citation type="submission" date="2018-11" db="EMBL/GenBank/DDBJ databases">
        <authorList>
            <consortium name="Pathogen Informatics"/>
        </authorList>
    </citation>
    <scope>NUCLEOTIDE SEQUENCE [LARGE SCALE GENOMIC DNA]</scope>
</reference>
<keyword evidence="7" id="KW-0206">Cytoskeleton</keyword>
<dbReference type="InterPro" id="IPR040379">
    <property type="entry name" value="WDR19/dyf-2"/>
</dbReference>
<reference evidence="13" key="1">
    <citation type="submission" date="2016-06" db="UniProtKB">
        <authorList>
            <consortium name="WormBaseParasite"/>
        </authorList>
    </citation>
    <scope>IDENTIFICATION</scope>
</reference>
<dbReference type="Pfam" id="PF24762">
    <property type="entry name" value="TPR_IF140-IFT172"/>
    <property type="match status" value="1"/>
</dbReference>
<evidence type="ECO:0000256" key="4">
    <source>
        <dbReference type="ARBA" id="ARBA00022737"/>
    </source>
</evidence>
<keyword evidence="12" id="KW-1185">Reference proteome</keyword>
<keyword evidence="4" id="KW-0677">Repeat</keyword>
<dbReference type="InterPro" id="IPR056168">
    <property type="entry name" value="TPR_IF140/IFT172/WDR19"/>
</dbReference>
<keyword evidence="5" id="KW-0970">Cilium biogenesis/degradation</keyword>
<keyword evidence="3" id="KW-0853">WD repeat</keyword>
<keyword evidence="8" id="KW-0966">Cell projection</keyword>
<dbReference type="GO" id="GO:0005929">
    <property type="term" value="C:cilium"/>
    <property type="evidence" value="ECO:0007669"/>
    <property type="project" value="TreeGrafter"/>
</dbReference>
<accession>A0A183IF01</accession>
<dbReference type="Proteomes" id="UP000270296">
    <property type="component" value="Unassembled WGS sequence"/>
</dbReference>
<dbReference type="PANTHER" id="PTHR14920">
    <property type="entry name" value="OSMOTIC AVOIDANCE ABNORMAL PROTEIN 1/WD REPEAT MEMBRANE PROTEIN"/>
    <property type="match status" value="1"/>
</dbReference>
<comment type="subcellular location">
    <subcellularLocation>
        <location evidence="1">Cytoplasm</location>
        <location evidence="1">Cytoskeleton</location>
        <location evidence="1">Cilium basal body</location>
    </subcellularLocation>
</comment>
<evidence type="ECO:0000256" key="8">
    <source>
        <dbReference type="ARBA" id="ARBA00023273"/>
    </source>
</evidence>
<dbReference type="Pfam" id="PF23145">
    <property type="entry name" value="Zf_2nd_IFT121"/>
    <property type="match status" value="1"/>
</dbReference>
<gene>
    <name evidence="11" type="ORF">SBAD_LOCUS2195</name>
</gene>
<dbReference type="GO" id="GO:0035721">
    <property type="term" value="P:intraciliary retrograde transport"/>
    <property type="evidence" value="ECO:0007669"/>
    <property type="project" value="InterPro"/>
</dbReference>
<evidence type="ECO:0000256" key="7">
    <source>
        <dbReference type="ARBA" id="ARBA00023212"/>
    </source>
</evidence>
<dbReference type="InterPro" id="IPR056170">
    <property type="entry name" value="Znf_IFT121-like"/>
</dbReference>
<evidence type="ECO:0000256" key="2">
    <source>
        <dbReference type="ARBA" id="ARBA00022490"/>
    </source>
</evidence>
<dbReference type="Gene3D" id="1.25.40.470">
    <property type="match status" value="1"/>
</dbReference>
<feature type="domain" description="IFT121-like zinc finger" evidence="9">
    <location>
        <begin position="471"/>
        <end position="516"/>
    </location>
</feature>
<protein>
    <submittedName>
        <fullName evidence="13">Intraflagellar transport protein 122 homolog</fullName>
    </submittedName>
</protein>
<sequence length="541" mass="61883">MKFTAVIFQGLSDEAKAHNNGCLAGVARMSIRLGDIRRGFQIAKECNSLSLMRECASLLEETKNYNDAALLYENGKFFDKAAAVFAKINKWEKVEELLPSVHCFSIYKQYGQAMEVQRKYEKSVDAYKCAKDYEDAARYFLKKGDYASAVQFLVLADDFQEAFKLAVKHDQVATYAEALGTSGTAEEYQHIAEYFIQRQNYCMVGKYLMMCNKYDEALDYLMKNGDSNESLELAVDCVGRAKDDAMQKKLILFLLGEVDGLPKVNRDIHESIKCSTAIRIQDPQHIFRLYTVLNMPTEAAKTAMIIAQQEQMKGNYRKARDLLFEMYSELMKKNIKIPQELQNNLMLIHSYLLIKSLTKRGENMLAARMLIRVVKNISLFPTHAVKILTSAVIQCSKVGLRKSAFNFCVILMRPEYRNDIDEKYKRKIEHIIRKWNQIDKEKEEDKSSCPFCGQSIPSTSLICDHCKSSIPYCIATGSHTLKDDLCFCPSCKFAAIFTEFTKLIEYEERCPMCSEVISIDRVTKVEGDVPIAQCHFSCNRK</sequence>
<keyword evidence="6" id="KW-0969">Cilium</keyword>
<dbReference type="GO" id="GO:0060271">
    <property type="term" value="P:cilium assembly"/>
    <property type="evidence" value="ECO:0007669"/>
    <property type="project" value="TreeGrafter"/>
</dbReference>